<evidence type="ECO:0000256" key="1">
    <source>
        <dbReference type="SAM" id="SignalP"/>
    </source>
</evidence>
<protein>
    <recommendedName>
        <fullName evidence="4">Lipoprotein</fullName>
    </recommendedName>
</protein>
<evidence type="ECO:0000313" key="3">
    <source>
        <dbReference type="Proteomes" id="UP000077255"/>
    </source>
</evidence>
<feature type="signal peptide" evidence="1">
    <location>
        <begin position="1"/>
        <end position="22"/>
    </location>
</feature>
<sequence length="92" mass="9705">MDLPYRHRLARLCLAVASAAAASGCTRTVWVDVDATGCSEASVQVMNHDPDTVQRMAAVCALNGAPANADAMRCHHHTLQVGCRGPAPNPPR</sequence>
<dbReference type="Proteomes" id="UP000077255">
    <property type="component" value="Chromosome"/>
</dbReference>
<dbReference type="PATRIC" id="fig|445710.3.peg.484"/>
<accession>A0A160MZ26</accession>
<evidence type="ECO:0000313" key="2">
    <source>
        <dbReference type="EMBL" id="AND67942.1"/>
    </source>
</evidence>
<dbReference type="PROSITE" id="PS51257">
    <property type="entry name" value="PROKAR_LIPOPROTEIN"/>
    <property type="match status" value="1"/>
</dbReference>
<keyword evidence="1" id="KW-0732">Signal</keyword>
<dbReference type="STRING" id="445710.ATSB10_04880"/>
<dbReference type="AlphaFoldDB" id="A0A160MZ26"/>
<dbReference type="RefSeq" id="WP_063670252.1">
    <property type="nucleotide sequence ID" value="NZ_CP014841.1"/>
</dbReference>
<evidence type="ECO:0008006" key="4">
    <source>
        <dbReference type="Google" id="ProtNLM"/>
    </source>
</evidence>
<proteinExistence type="predicted"/>
<feature type="chain" id="PRO_5007818438" description="Lipoprotein" evidence="1">
    <location>
        <begin position="23"/>
        <end position="92"/>
    </location>
</feature>
<dbReference type="EMBL" id="CP014841">
    <property type="protein sequence ID" value="AND67942.1"/>
    <property type="molecule type" value="Genomic_DNA"/>
</dbReference>
<reference evidence="2 3" key="1">
    <citation type="submission" date="2016-02" db="EMBL/GenBank/DDBJ databases">
        <title>Complete genome sequencing and analysis of ATSB10, Dyella thiooxydans isolated from rhizosphere soil of sunflower (Helianthus annuus L.).</title>
        <authorList>
            <person name="Lee Y."/>
            <person name="Hwangbo K."/>
            <person name="Chung H."/>
            <person name="Yoo J."/>
            <person name="Kim K.Y."/>
            <person name="Sa T.M."/>
            <person name="Um Y."/>
            <person name="Madhaiyan M."/>
        </authorList>
    </citation>
    <scope>NUCLEOTIDE SEQUENCE [LARGE SCALE GENOMIC DNA]</scope>
    <source>
        <strain evidence="2 3">ATSB10</strain>
    </source>
</reference>
<organism evidence="2 3">
    <name type="scientific">Dyella thiooxydans</name>
    <dbReference type="NCBI Taxonomy" id="445710"/>
    <lineage>
        <taxon>Bacteria</taxon>
        <taxon>Pseudomonadati</taxon>
        <taxon>Pseudomonadota</taxon>
        <taxon>Gammaproteobacteria</taxon>
        <taxon>Lysobacterales</taxon>
        <taxon>Rhodanobacteraceae</taxon>
        <taxon>Dyella</taxon>
    </lineage>
</organism>
<gene>
    <name evidence="2" type="ORF">ATSB10_04880</name>
</gene>
<keyword evidence="3" id="KW-1185">Reference proteome</keyword>
<name>A0A160MZ26_9GAMM</name>
<dbReference type="KEGG" id="dtx:ATSB10_04880"/>
<dbReference type="OrthoDB" id="5959469at2"/>